<keyword evidence="4" id="KW-1185">Reference proteome</keyword>
<dbReference type="Proteomes" id="UP000010556">
    <property type="component" value="Unassembled WGS sequence"/>
</dbReference>
<evidence type="ECO:0000256" key="1">
    <source>
        <dbReference type="SAM" id="MobiDB-lite"/>
    </source>
</evidence>
<accession>L5MH79</accession>
<feature type="region of interest" description="Disordered" evidence="1">
    <location>
        <begin position="37"/>
        <end position="129"/>
    </location>
</feature>
<gene>
    <name evidence="3" type="ORF">MDA_GLEAN10017287</name>
</gene>
<name>L5MH79_MYODS</name>
<protein>
    <submittedName>
        <fullName evidence="3">Pre-mRNA-splicing factor 38A</fullName>
    </submittedName>
</protein>
<feature type="signal peptide" evidence="2">
    <location>
        <begin position="1"/>
        <end position="21"/>
    </location>
</feature>
<feature type="compositionally biased region" description="Basic and acidic residues" evidence="1">
    <location>
        <begin position="60"/>
        <end position="83"/>
    </location>
</feature>
<feature type="compositionally biased region" description="Basic residues" evidence="1">
    <location>
        <begin position="119"/>
        <end position="129"/>
    </location>
</feature>
<keyword evidence="2" id="KW-0732">Signal</keyword>
<reference evidence="4" key="1">
    <citation type="journal article" date="2013" name="Science">
        <title>Comparative analysis of bat genomes provides insight into the evolution of flight and immunity.</title>
        <authorList>
            <person name="Zhang G."/>
            <person name="Cowled C."/>
            <person name="Shi Z."/>
            <person name="Huang Z."/>
            <person name="Bishop-Lilly K.A."/>
            <person name="Fang X."/>
            <person name="Wynne J.W."/>
            <person name="Xiong Z."/>
            <person name="Baker M.L."/>
            <person name="Zhao W."/>
            <person name="Tachedjian M."/>
            <person name="Zhu Y."/>
            <person name="Zhou P."/>
            <person name="Jiang X."/>
            <person name="Ng J."/>
            <person name="Yang L."/>
            <person name="Wu L."/>
            <person name="Xiao J."/>
            <person name="Feng Y."/>
            <person name="Chen Y."/>
            <person name="Sun X."/>
            <person name="Zhang Y."/>
            <person name="Marsh G.A."/>
            <person name="Crameri G."/>
            <person name="Broder C.C."/>
            <person name="Frey K.G."/>
            <person name="Wang L.F."/>
            <person name="Wang J."/>
        </authorList>
    </citation>
    <scope>NUCLEOTIDE SEQUENCE [LARGE SCALE GENOMIC DNA]</scope>
</reference>
<feature type="chain" id="PRO_5003971192" evidence="2">
    <location>
        <begin position="22"/>
        <end position="129"/>
    </location>
</feature>
<evidence type="ECO:0000256" key="2">
    <source>
        <dbReference type="SAM" id="SignalP"/>
    </source>
</evidence>
<proteinExistence type="predicted"/>
<dbReference type="AlphaFoldDB" id="L5MH79"/>
<feature type="compositionally biased region" description="Acidic residues" evidence="1">
    <location>
        <begin position="43"/>
        <end position="59"/>
    </location>
</feature>
<evidence type="ECO:0000313" key="4">
    <source>
        <dbReference type="Proteomes" id="UP000010556"/>
    </source>
</evidence>
<organism evidence="3 4">
    <name type="scientific">Myotis davidii</name>
    <name type="common">David's myotis</name>
    <dbReference type="NCBI Taxonomy" id="225400"/>
    <lineage>
        <taxon>Eukaryota</taxon>
        <taxon>Metazoa</taxon>
        <taxon>Chordata</taxon>
        <taxon>Craniata</taxon>
        <taxon>Vertebrata</taxon>
        <taxon>Euteleostomi</taxon>
        <taxon>Mammalia</taxon>
        <taxon>Eutheria</taxon>
        <taxon>Laurasiatheria</taxon>
        <taxon>Chiroptera</taxon>
        <taxon>Yangochiroptera</taxon>
        <taxon>Vespertilionidae</taxon>
        <taxon>Myotis</taxon>
    </lineage>
</organism>
<sequence>MACLSCLPLLLNLALLHLSWAHTQSKRYVLEEAEQLEPRVGALEEDMDDVESSEEEEEEDKKLERVPSPDHRWRSYRDLDKPHHSPTLCYRRSRSWSPRRLSRSPKWKSPSPPRERHGSKSPRHHSSRS</sequence>
<evidence type="ECO:0000313" key="3">
    <source>
        <dbReference type="EMBL" id="ELK37746.1"/>
    </source>
</evidence>
<dbReference type="EMBL" id="KB100095">
    <property type="protein sequence ID" value="ELK37746.1"/>
    <property type="molecule type" value="Genomic_DNA"/>
</dbReference>